<dbReference type="PROSITE" id="PS00198">
    <property type="entry name" value="4FE4S_FER_1"/>
    <property type="match status" value="1"/>
</dbReference>
<evidence type="ECO:0000256" key="3">
    <source>
        <dbReference type="ARBA" id="ARBA00023002"/>
    </source>
</evidence>
<evidence type="ECO:0000259" key="8">
    <source>
        <dbReference type="PROSITE" id="PS51379"/>
    </source>
</evidence>
<dbReference type="InterPro" id="IPR004017">
    <property type="entry name" value="Cys_rich_dom"/>
</dbReference>
<feature type="region of interest" description="Disordered" evidence="6">
    <location>
        <begin position="770"/>
        <end position="886"/>
    </location>
</feature>
<dbReference type="Pfam" id="PF11982">
    <property type="entry name" value="DUF3483"/>
    <property type="match status" value="1"/>
</dbReference>
<keyword evidence="7" id="KW-1133">Transmembrane helix</keyword>
<keyword evidence="7" id="KW-0472">Membrane</keyword>
<feature type="compositionally biased region" description="Basic residues" evidence="6">
    <location>
        <begin position="793"/>
        <end position="808"/>
    </location>
</feature>
<gene>
    <name evidence="9" type="ORF">TK0001_1791</name>
</gene>
<keyword evidence="5" id="KW-0411">Iron-sulfur</keyword>
<dbReference type="PANTHER" id="PTHR43255">
    <property type="entry name" value="IRON-SULFUR-BINDING OXIDOREDUCTASE FADF-RELATED-RELATED"/>
    <property type="match status" value="1"/>
</dbReference>
<dbReference type="EMBL" id="LT962688">
    <property type="protein sequence ID" value="SOR28393.1"/>
    <property type="molecule type" value="Genomic_DNA"/>
</dbReference>
<evidence type="ECO:0000256" key="7">
    <source>
        <dbReference type="SAM" id="Phobius"/>
    </source>
</evidence>
<dbReference type="InterPro" id="IPR017900">
    <property type="entry name" value="4Fe4S_Fe_S_CS"/>
</dbReference>
<keyword evidence="3" id="KW-0560">Oxidoreductase</keyword>
<proteinExistence type="predicted"/>
<evidence type="ECO:0000256" key="6">
    <source>
        <dbReference type="SAM" id="MobiDB-lite"/>
    </source>
</evidence>
<evidence type="ECO:0000313" key="10">
    <source>
        <dbReference type="Proteomes" id="UP000233769"/>
    </source>
</evidence>
<dbReference type="Pfam" id="PF02754">
    <property type="entry name" value="CCG"/>
    <property type="match status" value="1"/>
</dbReference>
<sequence>MTSFVPLTTVFPGLVWLMAALALVQGLRRAALWRVGASAPVAWLDGLAKLPRRYLVDVHHVVARDAYASRMHAVVAGGLLAASILTALAILPPLADFRPYWFLVALAFGVTAIGSLFVGARRYPQKQKRLSAGRFQVLPFLLVAYAVGGTITALVLALGGGGLLGSVALALAAAGGLGLAFEVRHGPMRHAAAGALHLVAHPRPGRFEGRPDTALQPLDLDAPRLGSEMPADFTWNRLLSYDACVSCGRCETACPAFAAGQPLNPKKLIQDLVAGLSPAEPAYAGNPYPGGRAAEGARGALARLIGPDARIHPDTLWSCTTCRACVEECPMMIEHVDAVVSLRRHETLERGALPEKAVVPVTELRQSGDPGGRPLASRTDFAAGLDLPGIADREPVDVLLWLGEGAYDLRYGRSLRALIRLLREAGVDFAVLGVEERDTGDLARRLGDEATFQALARENIATLGQYRFKRIVTADPHALHALRNEYPAFGGHYTVTHHTALLLELIRAGKLNPGRLPDLSVTYHDPCYLARYNGETEAPPRGARRDRRHPPRDDPVRAPGDVLRRRRRRAGERRAGRAPHPRHPHGSGRRDRGRDRRRRLPLLHGDAGGRDRPQGRDPRRGRTPAPGGGGGPMSRPRRDPRAERAASLVAGEGPRPRYDRTRRATASGRPRRDPRAEREAQRIGGLARARYDLSQIGRSVGEAVTAATRAAPVAEAPKTIIVETPAFLVAVVPDAPGGRLSGHDRQVIGAARALAGREGAVAVIVEGECEGAGCSRRRPDAPARARGGLRPGGPRRPHRGRARRRRGASRPVPGIPRWRRSRPSRRGGPERGAVHQCRSGGRQGAGPPGPGPPGRAEPRPAPPRHRGAGRGRRLCGPAAGGARPAL</sequence>
<evidence type="ECO:0000256" key="5">
    <source>
        <dbReference type="ARBA" id="ARBA00023014"/>
    </source>
</evidence>
<evidence type="ECO:0000256" key="2">
    <source>
        <dbReference type="ARBA" id="ARBA00022723"/>
    </source>
</evidence>
<keyword evidence="2" id="KW-0479">Metal-binding</keyword>
<dbReference type="InterPro" id="IPR021872">
    <property type="entry name" value="Csal_0991-like_N"/>
</dbReference>
<feature type="transmembrane region" description="Helical" evidence="7">
    <location>
        <begin position="138"/>
        <end position="157"/>
    </location>
</feature>
<dbReference type="Gene3D" id="1.10.1060.10">
    <property type="entry name" value="Alpha-helical ferredoxin"/>
    <property type="match status" value="1"/>
</dbReference>
<dbReference type="InterPro" id="IPR009051">
    <property type="entry name" value="Helical_ferredxn"/>
</dbReference>
<dbReference type="GO" id="GO:0051539">
    <property type="term" value="F:4 iron, 4 sulfur cluster binding"/>
    <property type="evidence" value="ECO:0007669"/>
    <property type="project" value="UniProtKB-KW"/>
</dbReference>
<feature type="domain" description="4Fe-4S ferredoxin-type" evidence="8">
    <location>
        <begin position="307"/>
        <end position="338"/>
    </location>
</feature>
<dbReference type="SUPFAM" id="SSF46548">
    <property type="entry name" value="alpha-helical ferredoxin"/>
    <property type="match status" value="1"/>
</dbReference>
<feature type="transmembrane region" description="Helical" evidence="7">
    <location>
        <begin position="73"/>
        <end position="94"/>
    </location>
</feature>
<feature type="compositionally biased region" description="Basic residues" evidence="6">
    <location>
        <begin position="862"/>
        <end position="873"/>
    </location>
</feature>
<evidence type="ECO:0000313" key="9">
    <source>
        <dbReference type="EMBL" id="SOR28393.1"/>
    </source>
</evidence>
<feature type="compositionally biased region" description="Pro residues" evidence="6">
    <location>
        <begin position="847"/>
        <end position="861"/>
    </location>
</feature>
<feature type="region of interest" description="Disordered" evidence="6">
    <location>
        <begin position="532"/>
        <end position="681"/>
    </location>
</feature>
<feature type="compositionally biased region" description="Low complexity" evidence="6">
    <location>
        <begin position="874"/>
        <end position="886"/>
    </location>
</feature>
<dbReference type="PROSITE" id="PS51379">
    <property type="entry name" value="4FE4S_FER_2"/>
    <property type="match status" value="2"/>
</dbReference>
<evidence type="ECO:0000256" key="1">
    <source>
        <dbReference type="ARBA" id="ARBA00022485"/>
    </source>
</evidence>
<name>A0A2N9AM84_METEX</name>
<keyword evidence="4" id="KW-0408">Iron</keyword>
<protein>
    <submittedName>
        <fullName evidence="9">Iron-sulfur cluster-binding protein (Modular protein)</fullName>
    </submittedName>
</protein>
<feature type="domain" description="4Fe-4S ferredoxin-type" evidence="8">
    <location>
        <begin position="235"/>
        <end position="265"/>
    </location>
</feature>
<accession>A0A2N9AM84</accession>
<dbReference type="InterPro" id="IPR051460">
    <property type="entry name" value="HdrC_iron-sulfur_subunit"/>
</dbReference>
<evidence type="ECO:0000256" key="4">
    <source>
        <dbReference type="ARBA" id="ARBA00023004"/>
    </source>
</evidence>
<organism evidence="9 10">
    <name type="scientific">Methylorubrum extorquens</name>
    <name type="common">Methylobacterium dichloromethanicum</name>
    <name type="synonym">Methylobacterium extorquens</name>
    <dbReference type="NCBI Taxonomy" id="408"/>
    <lineage>
        <taxon>Bacteria</taxon>
        <taxon>Pseudomonadati</taxon>
        <taxon>Pseudomonadota</taxon>
        <taxon>Alphaproteobacteria</taxon>
        <taxon>Hyphomicrobiales</taxon>
        <taxon>Methylobacteriaceae</taxon>
        <taxon>Methylorubrum</taxon>
    </lineage>
</organism>
<dbReference type="PANTHER" id="PTHR43255:SF1">
    <property type="entry name" value="IRON-SULFUR-BINDING OXIDOREDUCTASE FADF-RELATED"/>
    <property type="match status" value="1"/>
</dbReference>
<dbReference type="InterPro" id="IPR017896">
    <property type="entry name" value="4Fe4S_Fe-S-bd"/>
</dbReference>
<dbReference type="GO" id="GO:0016491">
    <property type="term" value="F:oxidoreductase activity"/>
    <property type="evidence" value="ECO:0007669"/>
    <property type="project" value="UniProtKB-KW"/>
</dbReference>
<reference evidence="10" key="1">
    <citation type="submission" date="2017-10" db="EMBL/GenBank/DDBJ databases">
        <authorList>
            <person name="Regsiter A."/>
            <person name="William W."/>
        </authorList>
    </citation>
    <scope>NUCLEOTIDE SEQUENCE [LARGE SCALE GENOMIC DNA]</scope>
</reference>
<feature type="compositionally biased region" description="Basic residues" evidence="6">
    <location>
        <begin position="564"/>
        <end position="587"/>
    </location>
</feature>
<keyword evidence="1" id="KW-0004">4Fe-4S</keyword>
<dbReference type="AlphaFoldDB" id="A0A2N9AM84"/>
<dbReference type="GO" id="GO:0005886">
    <property type="term" value="C:plasma membrane"/>
    <property type="evidence" value="ECO:0007669"/>
    <property type="project" value="TreeGrafter"/>
</dbReference>
<dbReference type="Pfam" id="PF13187">
    <property type="entry name" value="Fer4_9"/>
    <property type="match status" value="1"/>
</dbReference>
<dbReference type="Proteomes" id="UP000233769">
    <property type="component" value="Chromosome tk0001"/>
</dbReference>
<feature type="transmembrane region" description="Helical" evidence="7">
    <location>
        <begin position="6"/>
        <end position="24"/>
    </location>
</feature>
<feature type="compositionally biased region" description="Basic and acidic residues" evidence="6">
    <location>
        <begin position="607"/>
        <end position="620"/>
    </location>
</feature>
<feature type="transmembrane region" description="Helical" evidence="7">
    <location>
        <begin position="100"/>
        <end position="118"/>
    </location>
</feature>
<keyword evidence="7" id="KW-0812">Transmembrane</keyword>
<dbReference type="GO" id="GO:0046872">
    <property type="term" value="F:metal ion binding"/>
    <property type="evidence" value="ECO:0007669"/>
    <property type="project" value="UniProtKB-KW"/>
</dbReference>
<feature type="compositionally biased region" description="Basic and acidic residues" evidence="6">
    <location>
        <begin position="670"/>
        <end position="681"/>
    </location>
</feature>